<organism evidence="1 2">
    <name type="scientific">Karstenula rhodostoma CBS 690.94</name>
    <dbReference type="NCBI Taxonomy" id="1392251"/>
    <lineage>
        <taxon>Eukaryota</taxon>
        <taxon>Fungi</taxon>
        <taxon>Dikarya</taxon>
        <taxon>Ascomycota</taxon>
        <taxon>Pezizomycotina</taxon>
        <taxon>Dothideomycetes</taxon>
        <taxon>Pleosporomycetidae</taxon>
        <taxon>Pleosporales</taxon>
        <taxon>Massarineae</taxon>
        <taxon>Didymosphaeriaceae</taxon>
        <taxon>Karstenula</taxon>
    </lineage>
</organism>
<dbReference type="EMBL" id="MU001492">
    <property type="protein sequence ID" value="KAF2451453.1"/>
    <property type="molecule type" value="Genomic_DNA"/>
</dbReference>
<keyword evidence="2" id="KW-1185">Reference proteome</keyword>
<dbReference type="Proteomes" id="UP000799764">
    <property type="component" value="Unassembled WGS sequence"/>
</dbReference>
<protein>
    <submittedName>
        <fullName evidence="1">Uncharacterized protein</fullName>
    </submittedName>
</protein>
<gene>
    <name evidence="1" type="ORF">P171DRAFT_6408</name>
</gene>
<proteinExistence type="predicted"/>
<evidence type="ECO:0000313" key="2">
    <source>
        <dbReference type="Proteomes" id="UP000799764"/>
    </source>
</evidence>
<sequence>MLSWMPGNQFRNWPDASLDCSDLYEDGASLRVVRSMWIRRTSGTYLPTWLAYALLVRRWCKSYSKHSVCVENRPPQRLCLYIPAYTELCLHIRASTMKPVAKAVSCQFSSRPLTPLPTALAALLLLCSLCSVRNAQASVPQPVFARLSFRR</sequence>
<name>A0A9P4PY57_9PLEO</name>
<accession>A0A9P4PY57</accession>
<reference evidence="1" key="1">
    <citation type="journal article" date="2020" name="Stud. Mycol.">
        <title>101 Dothideomycetes genomes: a test case for predicting lifestyles and emergence of pathogens.</title>
        <authorList>
            <person name="Haridas S."/>
            <person name="Albert R."/>
            <person name="Binder M."/>
            <person name="Bloem J."/>
            <person name="Labutti K."/>
            <person name="Salamov A."/>
            <person name="Andreopoulos B."/>
            <person name="Baker S."/>
            <person name="Barry K."/>
            <person name="Bills G."/>
            <person name="Bluhm B."/>
            <person name="Cannon C."/>
            <person name="Castanera R."/>
            <person name="Culley D."/>
            <person name="Daum C."/>
            <person name="Ezra D."/>
            <person name="Gonzalez J."/>
            <person name="Henrissat B."/>
            <person name="Kuo A."/>
            <person name="Liang C."/>
            <person name="Lipzen A."/>
            <person name="Lutzoni F."/>
            <person name="Magnuson J."/>
            <person name="Mondo S."/>
            <person name="Nolan M."/>
            <person name="Ohm R."/>
            <person name="Pangilinan J."/>
            <person name="Park H.-J."/>
            <person name="Ramirez L."/>
            <person name="Alfaro M."/>
            <person name="Sun H."/>
            <person name="Tritt A."/>
            <person name="Yoshinaga Y."/>
            <person name="Zwiers L.-H."/>
            <person name="Turgeon B."/>
            <person name="Goodwin S."/>
            <person name="Spatafora J."/>
            <person name="Crous P."/>
            <person name="Grigoriev I."/>
        </authorList>
    </citation>
    <scope>NUCLEOTIDE SEQUENCE</scope>
    <source>
        <strain evidence="1">CBS 690.94</strain>
    </source>
</reference>
<dbReference type="AlphaFoldDB" id="A0A9P4PY57"/>
<evidence type="ECO:0000313" key="1">
    <source>
        <dbReference type="EMBL" id="KAF2451453.1"/>
    </source>
</evidence>
<comment type="caution">
    <text evidence="1">The sequence shown here is derived from an EMBL/GenBank/DDBJ whole genome shotgun (WGS) entry which is preliminary data.</text>
</comment>